<organism evidence="1 2">
    <name type="scientific">Lacrimispora saccharolytica (strain ATCC 35040 / DSM 2544 / NRCC 2533 / WM1)</name>
    <name type="common">Clostridium saccharolyticum</name>
    <dbReference type="NCBI Taxonomy" id="610130"/>
    <lineage>
        <taxon>Bacteria</taxon>
        <taxon>Bacillati</taxon>
        <taxon>Bacillota</taxon>
        <taxon>Clostridia</taxon>
        <taxon>Lachnospirales</taxon>
        <taxon>Lachnospiraceae</taxon>
        <taxon>Lacrimispora</taxon>
    </lineage>
</organism>
<dbReference type="Proteomes" id="UP000001662">
    <property type="component" value="Chromosome"/>
</dbReference>
<gene>
    <name evidence="1" type="ordered locus">Closa_1771</name>
</gene>
<evidence type="ECO:0000313" key="1">
    <source>
        <dbReference type="EMBL" id="ADL04356.1"/>
    </source>
</evidence>
<keyword evidence="2" id="KW-1185">Reference proteome</keyword>
<sequence>MVLLEHETLVCSKCNELPTLDYGILRDMLEDTWLNIGYE</sequence>
<dbReference type="HOGENOM" id="CLU_3307764_0_0_9"/>
<evidence type="ECO:0000313" key="2">
    <source>
        <dbReference type="Proteomes" id="UP000001662"/>
    </source>
</evidence>
<dbReference type="PaxDb" id="610130-Closa_1771"/>
<name>D9QZA5_LACSW</name>
<dbReference type="AlphaFoldDB" id="D9QZA5"/>
<dbReference type="STRING" id="610130.Closa_1771"/>
<dbReference type="KEGG" id="csh:Closa_1771"/>
<dbReference type="EMBL" id="CP002109">
    <property type="protein sequence ID" value="ADL04356.1"/>
    <property type="molecule type" value="Genomic_DNA"/>
</dbReference>
<protein>
    <submittedName>
        <fullName evidence="1">Uncharacterized protein</fullName>
    </submittedName>
</protein>
<reference evidence="1" key="1">
    <citation type="submission" date="2010-07" db="EMBL/GenBank/DDBJ databases">
        <title>Complete sequence of Clostridium saccharolyticum WM1.</title>
        <authorList>
            <consortium name="US DOE Joint Genome Institute"/>
            <person name="Lucas S."/>
            <person name="Copeland A."/>
            <person name="Lapidus A."/>
            <person name="Cheng J.-F."/>
            <person name="Bruce D."/>
            <person name="Goodwin L."/>
            <person name="Pitluck S."/>
            <person name="Chertkov O."/>
            <person name="Detter J.C."/>
            <person name="Han C."/>
            <person name="Tapia R."/>
            <person name="Land M."/>
            <person name="Hauser L."/>
            <person name="Chang Y.-J."/>
            <person name="Jeffries C."/>
            <person name="Kyrpides N."/>
            <person name="Ivanova N."/>
            <person name="Mikhailova N."/>
            <person name="Mouttaki H."/>
            <person name="Lin L."/>
            <person name="Zhou J."/>
            <person name="Hemme C.L."/>
            <person name="Woyke T."/>
        </authorList>
    </citation>
    <scope>NUCLEOTIDE SEQUENCE [LARGE SCALE GENOMIC DNA]</scope>
    <source>
        <strain evidence="1">WM1</strain>
    </source>
</reference>
<proteinExistence type="predicted"/>
<accession>D9QZA5</accession>